<dbReference type="OrthoDB" id="6434044at2"/>
<gene>
    <name evidence="1" type="ORF">CQW29_22735</name>
</gene>
<dbReference type="EMBL" id="PDET01000022">
    <property type="protein sequence ID" value="PRD13093.1"/>
    <property type="molecule type" value="Genomic_DNA"/>
</dbReference>
<dbReference type="AlphaFoldDB" id="A0A2S9I5L3"/>
<keyword evidence="2" id="KW-1185">Reference proteome</keyword>
<evidence type="ECO:0000313" key="2">
    <source>
        <dbReference type="Proteomes" id="UP000239181"/>
    </source>
</evidence>
<reference evidence="1 2" key="1">
    <citation type="submission" date="2017-10" db="EMBL/GenBank/DDBJ databases">
        <title>Draft genome of two endophytic bacteria isolated from 'guarana' Paullinia cupana (Mart.) Ducke.</title>
        <authorList>
            <person name="Siqueira K.A."/>
            <person name="Liotti R.G."/>
            <person name="Mendes T.A."/>
            <person name="Soares M.A."/>
        </authorList>
    </citation>
    <scope>NUCLEOTIDE SEQUENCE [LARGE SCALE GENOMIC DNA]</scope>
    <source>
        <strain evidence="1 2">342</strain>
    </source>
</reference>
<sequence>MSSLANWSYTATATIWRRIRDADGSDTDGGGQPYGWKAPVAFMMDYQGGLSAKIGDLGREIVVKNTIWTEYATAREGDYILIGASSASVPPEEADEIRQVIRFADTFERIADDFALITGV</sequence>
<name>A0A2S9I5L3_9GAMM</name>
<dbReference type="Proteomes" id="UP000239181">
    <property type="component" value="Unassembled WGS sequence"/>
</dbReference>
<evidence type="ECO:0000313" key="1">
    <source>
        <dbReference type="EMBL" id="PRD13093.1"/>
    </source>
</evidence>
<accession>A0A2S9I5L3</accession>
<proteinExistence type="predicted"/>
<organism evidence="1 2">
    <name type="scientific">Pantoea coffeiphila</name>
    <dbReference type="NCBI Taxonomy" id="1465635"/>
    <lineage>
        <taxon>Bacteria</taxon>
        <taxon>Pseudomonadati</taxon>
        <taxon>Pseudomonadota</taxon>
        <taxon>Gammaproteobacteria</taxon>
        <taxon>Enterobacterales</taxon>
        <taxon>Erwiniaceae</taxon>
        <taxon>Pantoea</taxon>
    </lineage>
</organism>
<dbReference type="RefSeq" id="WP_105595024.1">
    <property type="nucleotide sequence ID" value="NZ_PDET01000022.1"/>
</dbReference>
<comment type="caution">
    <text evidence="1">The sequence shown here is derived from an EMBL/GenBank/DDBJ whole genome shotgun (WGS) entry which is preliminary data.</text>
</comment>
<protein>
    <submittedName>
        <fullName evidence="1">Uncharacterized protein</fullName>
    </submittedName>
</protein>